<sequence length="345" mass="38788">MSWATFKEKVMEEYCNEQEMDLIEEEFQALTKGELTVKEYTRLFMEKLNLVGHVAPTEKEKIKAYLKGLPADMGNRVRNSKATNLREFIEEAKIMERVYAKDKEEKSKAAEKRKGESSPTPFKKPKYQPNARSIDNRREANWCSKCKRKNFGSCNSHANPLSCYKCGKSGHTSQSCSLQGPVCFECREAGHVKRDCPKLRGGARGGNSSIQPKKEVVPKAQGRTFQRSREEAKETTDVGPGTFLLNSLAAKVLFDSGANLSFVSLVFCKELNVPTSTLSDALVVEIANEEQVILREVLEKCHLDISGELFDVDLLPMAIGSFDVVIRMDWLSCHKSDILCSKKLI</sequence>
<comment type="caution">
    <text evidence="1">The sequence shown here is derived from an EMBL/GenBank/DDBJ whole genome shotgun (WGS) entry which is preliminary data.</text>
</comment>
<dbReference type="Proteomes" id="UP001055879">
    <property type="component" value="Linkage Group LG10"/>
</dbReference>
<name>A0ACB8ZI95_ARCLA</name>
<organism evidence="1 2">
    <name type="scientific">Arctium lappa</name>
    <name type="common">Greater burdock</name>
    <name type="synonym">Lappa major</name>
    <dbReference type="NCBI Taxonomy" id="4217"/>
    <lineage>
        <taxon>Eukaryota</taxon>
        <taxon>Viridiplantae</taxon>
        <taxon>Streptophyta</taxon>
        <taxon>Embryophyta</taxon>
        <taxon>Tracheophyta</taxon>
        <taxon>Spermatophyta</taxon>
        <taxon>Magnoliopsida</taxon>
        <taxon>eudicotyledons</taxon>
        <taxon>Gunneridae</taxon>
        <taxon>Pentapetalae</taxon>
        <taxon>asterids</taxon>
        <taxon>campanulids</taxon>
        <taxon>Asterales</taxon>
        <taxon>Asteraceae</taxon>
        <taxon>Carduoideae</taxon>
        <taxon>Cardueae</taxon>
        <taxon>Arctiinae</taxon>
        <taxon>Arctium</taxon>
    </lineage>
</organism>
<accession>A0ACB8ZI95</accession>
<reference evidence="1 2" key="2">
    <citation type="journal article" date="2022" name="Mol. Ecol. Resour.">
        <title>The genomes of chicory, endive, great burdock and yacon provide insights into Asteraceae paleo-polyploidization history and plant inulin production.</title>
        <authorList>
            <person name="Fan W."/>
            <person name="Wang S."/>
            <person name="Wang H."/>
            <person name="Wang A."/>
            <person name="Jiang F."/>
            <person name="Liu H."/>
            <person name="Zhao H."/>
            <person name="Xu D."/>
            <person name="Zhang Y."/>
        </authorList>
    </citation>
    <scope>NUCLEOTIDE SEQUENCE [LARGE SCALE GENOMIC DNA]</scope>
    <source>
        <strain evidence="2">cv. Niubang</strain>
    </source>
</reference>
<evidence type="ECO:0000313" key="2">
    <source>
        <dbReference type="Proteomes" id="UP001055879"/>
    </source>
</evidence>
<evidence type="ECO:0000313" key="1">
    <source>
        <dbReference type="EMBL" id="KAI3697694.1"/>
    </source>
</evidence>
<dbReference type="EMBL" id="CM042056">
    <property type="protein sequence ID" value="KAI3697694.1"/>
    <property type="molecule type" value="Genomic_DNA"/>
</dbReference>
<protein>
    <submittedName>
        <fullName evidence="1">Uncharacterized protein</fullName>
    </submittedName>
</protein>
<gene>
    <name evidence="1" type="ORF">L6452_30790</name>
</gene>
<keyword evidence="2" id="KW-1185">Reference proteome</keyword>
<reference evidence="2" key="1">
    <citation type="journal article" date="2022" name="Mol. Ecol. Resour.">
        <title>The genomes of chicory, endive, great burdock and yacon provide insights into Asteraceae palaeo-polyploidization history and plant inulin production.</title>
        <authorList>
            <person name="Fan W."/>
            <person name="Wang S."/>
            <person name="Wang H."/>
            <person name="Wang A."/>
            <person name="Jiang F."/>
            <person name="Liu H."/>
            <person name="Zhao H."/>
            <person name="Xu D."/>
            <person name="Zhang Y."/>
        </authorList>
    </citation>
    <scope>NUCLEOTIDE SEQUENCE [LARGE SCALE GENOMIC DNA]</scope>
    <source>
        <strain evidence="2">cv. Niubang</strain>
    </source>
</reference>
<proteinExistence type="predicted"/>